<accession>A0A8J2L7G5</accession>
<sequence>ILVSSSGVFGERNTFNGDVKINGNFDLNETQDISDGVFGKMNLFNGNLKVNGPVTRTWGIFIEN</sequence>
<gene>
    <name evidence="1" type="ORF">AFUS01_LOCUS39841</name>
</gene>
<comment type="caution">
    <text evidence="1">The sequence shown here is derived from an EMBL/GenBank/DDBJ whole genome shotgun (WGS) entry which is preliminary data.</text>
</comment>
<evidence type="ECO:0000313" key="1">
    <source>
        <dbReference type="EMBL" id="CAG7830013.1"/>
    </source>
</evidence>
<name>A0A8J2L7G5_9HEXA</name>
<evidence type="ECO:0000313" key="2">
    <source>
        <dbReference type="Proteomes" id="UP000708208"/>
    </source>
</evidence>
<organism evidence="1 2">
    <name type="scientific">Allacma fusca</name>
    <dbReference type="NCBI Taxonomy" id="39272"/>
    <lineage>
        <taxon>Eukaryota</taxon>
        <taxon>Metazoa</taxon>
        <taxon>Ecdysozoa</taxon>
        <taxon>Arthropoda</taxon>
        <taxon>Hexapoda</taxon>
        <taxon>Collembola</taxon>
        <taxon>Symphypleona</taxon>
        <taxon>Sminthuridae</taxon>
        <taxon>Allacma</taxon>
    </lineage>
</organism>
<dbReference type="Proteomes" id="UP000708208">
    <property type="component" value="Unassembled WGS sequence"/>
</dbReference>
<reference evidence="1" key="1">
    <citation type="submission" date="2021-06" db="EMBL/GenBank/DDBJ databases">
        <authorList>
            <person name="Hodson N. C."/>
            <person name="Mongue J. A."/>
            <person name="Jaron S. K."/>
        </authorList>
    </citation>
    <scope>NUCLEOTIDE SEQUENCE</scope>
</reference>
<keyword evidence="2" id="KW-1185">Reference proteome</keyword>
<feature type="non-terminal residue" evidence="1">
    <location>
        <position position="1"/>
    </location>
</feature>
<dbReference type="AlphaFoldDB" id="A0A8J2L7G5"/>
<proteinExistence type="predicted"/>
<protein>
    <submittedName>
        <fullName evidence="1">Uncharacterized protein</fullName>
    </submittedName>
</protein>
<dbReference type="EMBL" id="CAJVCH010553803">
    <property type="protein sequence ID" value="CAG7830013.1"/>
    <property type="molecule type" value="Genomic_DNA"/>
</dbReference>